<dbReference type="Pfam" id="PF13360">
    <property type="entry name" value="PQQ_2"/>
    <property type="match status" value="2"/>
</dbReference>
<evidence type="ECO:0000313" key="4">
    <source>
        <dbReference type="EMBL" id="GIH13794.1"/>
    </source>
</evidence>
<dbReference type="Proteomes" id="UP000642748">
    <property type="component" value="Unassembled WGS sequence"/>
</dbReference>
<evidence type="ECO:0000256" key="2">
    <source>
        <dbReference type="SAM" id="Phobius"/>
    </source>
</evidence>
<protein>
    <recommendedName>
        <fullName evidence="3">Pyrrolo-quinoline quinone repeat domain-containing protein</fullName>
    </recommendedName>
</protein>
<feature type="compositionally biased region" description="Acidic residues" evidence="1">
    <location>
        <begin position="283"/>
        <end position="300"/>
    </location>
</feature>
<evidence type="ECO:0000259" key="3">
    <source>
        <dbReference type="Pfam" id="PF13360"/>
    </source>
</evidence>
<dbReference type="PANTHER" id="PTHR34512">
    <property type="entry name" value="CELL SURFACE PROTEIN"/>
    <property type="match status" value="1"/>
</dbReference>
<dbReference type="InterPro" id="IPR015943">
    <property type="entry name" value="WD40/YVTN_repeat-like_dom_sf"/>
</dbReference>
<feature type="compositionally biased region" description="Gly residues" evidence="1">
    <location>
        <begin position="268"/>
        <end position="280"/>
    </location>
</feature>
<sequence length="505" mass="52420">MAVSGMIDLGVLGPGSERAHPFRRKAVRRGSRLGIVLLIVALSLTLSGELGPASARLRVLSSLPFASGAQYVIDGDTAFVAAVGRGGNRVSGYDLASGRRLWSTTVASLSTLVNLQAAEGVLVATMYAPGLDGDHTVALDEASGRVLWHDRYSMDMLLPAGRVLLAHSYAVDTGPVARQGVMLSEQLATSVEAVDLRSGRSVWTYGLDAGCQHAATGQPASGTRLAVLCPGGDLRVVDLMTGRVLRSTRVPPPKSGTSGVESAAAGTTGSGDAGSAGAGSGDAADETGGDDSGDSGDGDDRDTLGIAPVLSTIGERLLVGSDGNGSMRVIAYDADTLRTLWTVTGTGTTYGTYPCAQLLCLSDDRGLTVLDPDSGKERWHTPQHVAVEVPGAGPAPQLPPELAGDLLVQPLGAASAGMVAAGDGRPLLYLDRWQSITGATRLPLFARWPDVPDGRVWFGMLTGEPLALSTIGFAPDVLKGQCRSFGDYLVCETLVETLRIWRYQP</sequence>
<keyword evidence="2" id="KW-1133">Transmembrane helix</keyword>
<accession>A0A8J3VP46</accession>
<dbReference type="SUPFAM" id="SSF50998">
    <property type="entry name" value="Quinoprotein alcohol dehydrogenase-like"/>
    <property type="match status" value="1"/>
</dbReference>
<comment type="caution">
    <text evidence="4">The sequence shown here is derived from an EMBL/GenBank/DDBJ whole genome shotgun (WGS) entry which is preliminary data.</text>
</comment>
<dbReference type="InterPro" id="IPR011047">
    <property type="entry name" value="Quinoprotein_ADH-like_sf"/>
</dbReference>
<reference evidence="4" key="1">
    <citation type="submission" date="2021-01" db="EMBL/GenBank/DDBJ databases">
        <title>Whole genome shotgun sequence of Rugosimonospora africana NBRC 104875.</title>
        <authorList>
            <person name="Komaki H."/>
            <person name="Tamura T."/>
        </authorList>
    </citation>
    <scope>NUCLEOTIDE SEQUENCE</scope>
    <source>
        <strain evidence="4">NBRC 104875</strain>
    </source>
</reference>
<evidence type="ECO:0000256" key="1">
    <source>
        <dbReference type="SAM" id="MobiDB-lite"/>
    </source>
</evidence>
<feature type="transmembrane region" description="Helical" evidence="2">
    <location>
        <begin position="33"/>
        <end position="51"/>
    </location>
</feature>
<proteinExistence type="predicted"/>
<feature type="compositionally biased region" description="Low complexity" evidence="1">
    <location>
        <begin position="255"/>
        <end position="267"/>
    </location>
</feature>
<dbReference type="Gene3D" id="2.130.10.10">
    <property type="entry name" value="YVTN repeat-like/Quinoprotein amine dehydrogenase"/>
    <property type="match status" value="2"/>
</dbReference>
<keyword evidence="2" id="KW-0472">Membrane</keyword>
<gene>
    <name evidence="4" type="ORF">Raf01_19660</name>
</gene>
<name>A0A8J3VP46_9ACTN</name>
<feature type="domain" description="Pyrrolo-quinoline quinone repeat" evidence="3">
    <location>
        <begin position="88"/>
        <end position="258"/>
    </location>
</feature>
<keyword evidence="2" id="KW-0812">Transmembrane</keyword>
<keyword evidence="5" id="KW-1185">Reference proteome</keyword>
<dbReference type="AlphaFoldDB" id="A0A8J3VP46"/>
<feature type="domain" description="Pyrrolo-quinoline quinone repeat" evidence="3">
    <location>
        <begin position="314"/>
        <end position="384"/>
    </location>
</feature>
<dbReference type="EMBL" id="BONZ01000017">
    <property type="protein sequence ID" value="GIH13794.1"/>
    <property type="molecule type" value="Genomic_DNA"/>
</dbReference>
<evidence type="ECO:0000313" key="5">
    <source>
        <dbReference type="Proteomes" id="UP000642748"/>
    </source>
</evidence>
<dbReference type="InterPro" id="IPR002372">
    <property type="entry name" value="PQQ_rpt_dom"/>
</dbReference>
<dbReference type="PANTHER" id="PTHR34512:SF30">
    <property type="entry name" value="OUTER MEMBRANE PROTEIN ASSEMBLY FACTOR BAMB"/>
    <property type="match status" value="1"/>
</dbReference>
<feature type="region of interest" description="Disordered" evidence="1">
    <location>
        <begin position="245"/>
        <end position="305"/>
    </location>
</feature>
<organism evidence="4 5">
    <name type="scientific">Rugosimonospora africana</name>
    <dbReference type="NCBI Taxonomy" id="556532"/>
    <lineage>
        <taxon>Bacteria</taxon>
        <taxon>Bacillati</taxon>
        <taxon>Actinomycetota</taxon>
        <taxon>Actinomycetes</taxon>
        <taxon>Micromonosporales</taxon>
        <taxon>Micromonosporaceae</taxon>
        <taxon>Rugosimonospora</taxon>
    </lineage>
</organism>